<dbReference type="RefSeq" id="WP_264731086.1">
    <property type="nucleotide sequence ID" value="NZ_JAPDNR010000001.1"/>
</dbReference>
<organism evidence="2 3">
    <name type="scientific">Chitinophaga nivalis</name>
    <dbReference type="NCBI Taxonomy" id="2991709"/>
    <lineage>
        <taxon>Bacteria</taxon>
        <taxon>Pseudomonadati</taxon>
        <taxon>Bacteroidota</taxon>
        <taxon>Chitinophagia</taxon>
        <taxon>Chitinophagales</taxon>
        <taxon>Chitinophagaceae</taxon>
        <taxon>Chitinophaga</taxon>
    </lineage>
</organism>
<keyword evidence="1" id="KW-0812">Transmembrane</keyword>
<comment type="caution">
    <text evidence="2">The sequence shown here is derived from an EMBL/GenBank/DDBJ whole genome shotgun (WGS) entry which is preliminary data.</text>
</comment>
<accession>A0ABT3IM74</accession>
<dbReference type="EMBL" id="JAPDNS010000001">
    <property type="protein sequence ID" value="MCW3485067.1"/>
    <property type="molecule type" value="Genomic_DNA"/>
</dbReference>
<protein>
    <recommendedName>
        <fullName evidence="4">DUF3575 domain-containing protein</fullName>
    </recommendedName>
</protein>
<keyword evidence="1" id="KW-0472">Membrane</keyword>
<name>A0ABT3IM74_9BACT</name>
<gene>
    <name evidence="2" type="ORF">OL497_14255</name>
</gene>
<evidence type="ECO:0000313" key="2">
    <source>
        <dbReference type="EMBL" id="MCW3485067.1"/>
    </source>
</evidence>
<keyword evidence="1" id="KW-1133">Transmembrane helix</keyword>
<proteinExistence type="predicted"/>
<sequence length="544" mass="61875">MRTTRCISLVLDVASYITGSLLLLTWGLPTYAQQNNGLQKKILPAAANIRFDSLLLQITRHTGVRFSVNTRKFPPSKIIHVKKEWQSVSQLLEEIKTYTGSSYTLIGSHVVFVDQPLRQPIPVAVKPAGNPTPAVVKNKVLPVVSKTTIRSLPSMQPITRPDTPVLIISVADTIPILVKRRDSIPAFRDSVLAIGRRRDSVNRFWDSVLVIGRRRDSVNRFWDSVPVFGRRHTPRNTAGWEWSLPGWERDRWWSFTGNSDDTRYRGFAGLGYAHAGLTWPSFRFRGGFLSDSSRKHRMITFGSDTLHKEPVDAATASDQQQAAKKNNQALQQKPALKTTERKSIFAFLKRPEGGPYRHTTINTRGAWRKPFIKAGVAGSESFYVSPELQAGIPLLYGIINYSTNFQLSFVRYGAGTSIRLSDDWRLQLMATTGRMERSFDTAGIYDRKVKIELHKLAFMTEKKTNGPFVFQFGVSFNLMHTIYYRYGMLSAPYVSEWDADRKYHFFKPPYYIGPSYTGGDQRTIKMWLGIQAGVFYRLNLSKNR</sequence>
<evidence type="ECO:0000313" key="3">
    <source>
        <dbReference type="Proteomes" id="UP001207742"/>
    </source>
</evidence>
<reference evidence="2 3" key="1">
    <citation type="submission" date="2022-10" db="EMBL/GenBank/DDBJ databases">
        <title>Chitinophaga nivalis PC15 sp. nov., isolated from Pyeongchang county, South Korea.</title>
        <authorList>
            <person name="Trinh H.N."/>
        </authorList>
    </citation>
    <scope>NUCLEOTIDE SEQUENCE [LARGE SCALE GENOMIC DNA]</scope>
    <source>
        <strain evidence="2 3">PC14</strain>
    </source>
</reference>
<evidence type="ECO:0000256" key="1">
    <source>
        <dbReference type="SAM" id="Phobius"/>
    </source>
</evidence>
<keyword evidence="3" id="KW-1185">Reference proteome</keyword>
<dbReference type="Proteomes" id="UP001207742">
    <property type="component" value="Unassembled WGS sequence"/>
</dbReference>
<feature type="transmembrane region" description="Helical" evidence="1">
    <location>
        <begin position="7"/>
        <end position="28"/>
    </location>
</feature>
<evidence type="ECO:0008006" key="4">
    <source>
        <dbReference type="Google" id="ProtNLM"/>
    </source>
</evidence>